<feature type="signal peptide" evidence="3">
    <location>
        <begin position="1"/>
        <end position="23"/>
    </location>
</feature>
<dbReference type="SMART" id="SM00364">
    <property type="entry name" value="LRR_BAC"/>
    <property type="match status" value="14"/>
</dbReference>
<gene>
    <name evidence="4" type="ORF">JYU34_012856</name>
</gene>
<evidence type="ECO:0008006" key="6">
    <source>
        <dbReference type="Google" id="ProtNLM"/>
    </source>
</evidence>
<evidence type="ECO:0000256" key="1">
    <source>
        <dbReference type="ARBA" id="ARBA00022614"/>
    </source>
</evidence>
<dbReference type="PANTHER" id="PTHR45712:SF22">
    <property type="entry name" value="INSULIN-LIKE GROWTH FACTOR-BINDING PROTEIN COMPLEX ACID LABILE SUBUNIT"/>
    <property type="match status" value="1"/>
</dbReference>
<dbReference type="Gene3D" id="3.80.10.10">
    <property type="entry name" value="Ribonuclease Inhibitor"/>
    <property type="match status" value="7"/>
</dbReference>
<name>A0ABQ7QFY7_PLUXY</name>
<dbReference type="EMBL" id="JAHIBW010000017">
    <property type="protein sequence ID" value="KAG7302873.1"/>
    <property type="molecule type" value="Genomic_DNA"/>
</dbReference>
<protein>
    <recommendedName>
        <fullName evidence="6">Chaoptin</fullName>
    </recommendedName>
</protein>
<dbReference type="InterPro" id="IPR050333">
    <property type="entry name" value="SLRP"/>
</dbReference>
<keyword evidence="3" id="KW-0732">Signal</keyword>
<reference evidence="4 5" key="1">
    <citation type="submission" date="2021-06" db="EMBL/GenBank/DDBJ databases">
        <title>A haploid diamondback moth (Plutella xylostella L.) genome assembly resolves 31 chromosomes and identifies a diamide resistance mutation.</title>
        <authorList>
            <person name="Ward C.M."/>
            <person name="Perry K.D."/>
            <person name="Baker G."/>
            <person name="Powis K."/>
            <person name="Heckel D.G."/>
            <person name="Baxter S.W."/>
        </authorList>
    </citation>
    <scope>NUCLEOTIDE SEQUENCE [LARGE SCALE GENOMIC DNA]</scope>
    <source>
        <strain evidence="4 5">LV</strain>
        <tissue evidence="4">Single pupa</tissue>
    </source>
</reference>
<dbReference type="InterPro" id="IPR001611">
    <property type="entry name" value="Leu-rich_rpt"/>
</dbReference>
<accession>A0ABQ7QFY7</accession>
<keyword evidence="5" id="KW-1185">Reference proteome</keyword>
<dbReference type="SUPFAM" id="SSF52058">
    <property type="entry name" value="L domain-like"/>
    <property type="match status" value="5"/>
</dbReference>
<dbReference type="PRINTS" id="PR00019">
    <property type="entry name" value="LEURICHRPT"/>
</dbReference>
<evidence type="ECO:0000256" key="3">
    <source>
        <dbReference type="SAM" id="SignalP"/>
    </source>
</evidence>
<comment type="caution">
    <text evidence="4">The sequence shown here is derived from an EMBL/GenBank/DDBJ whole genome shotgun (WGS) entry which is preliminary data.</text>
</comment>
<dbReference type="Pfam" id="PF13855">
    <property type="entry name" value="LRR_8"/>
    <property type="match status" value="7"/>
</dbReference>
<dbReference type="InterPro" id="IPR032675">
    <property type="entry name" value="LRR_dom_sf"/>
</dbReference>
<dbReference type="InterPro" id="IPR003591">
    <property type="entry name" value="Leu-rich_rpt_typical-subtyp"/>
</dbReference>
<evidence type="ECO:0000313" key="4">
    <source>
        <dbReference type="EMBL" id="KAG7302873.1"/>
    </source>
</evidence>
<dbReference type="PANTHER" id="PTHR45712">
    <property type="entry name" value="AGAP008170-PA"/>
    <property type="match status" value="1"/>
</dbReference>
<keyword evidence="2" id="KW-0677">Repeat</keyword>
<dbReference type="SMART" id="SM00365">
    <property type="entry name" value="LRR_SD22"/>
    <property type="match status" value="9"/>
</dbReference>
<evidence type="ECO:0000313" key="5">
    <source>
        <dbReference type="Proteomes" id="UP000823941"/>
    </source>
</evidence>
<organism evidence="4 5">
    <name type="scientific">Plutella xylostella</name>
    <name type="common">Diamondback moth</name>
    <name type="synonym">Plutella maculipennis</name>
    <dbReference type="NCBI Taxonomy" id="51655"/>
    <lineage>
        <taxon>Eukaryota</taxon>
        <taxon>Metazoa</taxon>
        <taxon>Ecdysozoa</taxon>
        <taxon>Arthropoda</taxon>
        <taxon>Hexapoda</taxon>
        <taxon>Insecta</taxon>
        <taxon>Pterygota</taxon>
        <taxon>Neoptera</taxon>
        <taxon>Endopterygota</taxon>
        <taxon>Lepidoptera</taxon>
        <taxon>Glossata</taxon>
        <taxon>Ditrysia</taxon>
        <taxon>Yponomeutoidea</taxon>
        <taxon>Plutellidae</taxon>
        <taxon>Plutella</taxon>
    </lineage>
</organism>
<proteinExistence type="predicted"/>
<dbReference type="PROSITE" id="PS51450">
    <property type="entry name" value="LRR"/>
    <property type="match status" value="9"/>
</dbReference>
<feature type="chain" id="PRO_5046066247" description="Chaoptin" evidence="3">
    <location>
        <begin position="24"/>
        <end position="1158"/>
    </location>
</feature>
<dbReference type="Proteomes" id="UP000823941">
    <property type="component" value="Chromosome 17"/>
</dbReference>
<sequence length="1158" mass="131041">MVSAARWALGLALLLAGLRRGEQRGEQRVQPCAASSLCSCTRAHMSCTAVPLHRFPEWPSMELEHLDISMSRLQVLPESALDGLRLQTLVLVANQLHLIEPRAFSFMAVTLASLDLGYNEFTEIPQDALNDLKVLNWLNLQNNNIAYLGPEIKWHHLEETLTSLSLSHNQVSVLAPGALRALRRLLQLDLAGNQLRALPAAALPPSLTLLKISDNFLHTFPCDLLHNLPRLNAVHIRSNLVTLSNETACATNKTQKIEKVDLSNNKINDTSKLSFLQEVQIRQIILDLNELTAVPRALFANNRVERLSISYNRLVSVSRELFLSARGSLEQLELEHNRLAALPDSAARAPRLRHLSLAYNRLRAAPPLPPRLQTLSLAGNFLSAVPDTLGALEPGSLRYLDLGYNRISNLSPNEFRDWSSSLATINLRGNRIAQIYKNVFPASLPVKEINLSFNDLYYIHPLAFSNVTSSLHVLESSSTLFSGVYPFEIDGGLDSLEWLSFDSNDFHILKISDLVAFPFLKYLNLDYNRIIDIVSDIDFQNISLGVNNIRIAYNFISSIRIQTFTNMPELRNLDLSYNRINNLTRHSFTKLPNLRYLSLASNIIDSMEFETFANLPRLELLELQGNNMSYFSLNSFNNVSSLDVTFTVNVSANRLARLEGGRHISVNIFDCSHNDLLEVPNNFFVYIESSVRQIILSYNKIEYLSGDCFGEAYNLEILDIHKNNINSIKRKAFSELSSLQILDLSYNLIAQLSVEQFYNLKKLRYLKLSHNSLRVLPRDVFKNTIIEHLDLSHNDISLFPVTALSQVGFTLRYFDLSHNRIEYLDSNIFRNTQFLLTLNLGHNLLTVLSDNTFSALAALRRLDLAHNAIKANFKELFHNLPNLRHLSLANLSLKSVPYLPLTNLTHLNLSSNYINSFQESDVRSLGNLRFLDLSHNRLTSLVPKMWSRLRNLNVLDISYNPVVRITPNSFQWLSNLSHLNLNGLKYVDIVDEDSFRPLSSLRSLSVPCWSGVNHGGFRLASVTSSLPALRRLLLQWTDAALTSQLHRVAARQLRYLEIRGGKLSTISDEAFEAFADNHELFVKISETSLTKLPTEFMKHLGQVPQLGLDISYNQLTTLDPAIFYPNFTSWSHVATKLLSGLFVLCVYLHRHAQVTQSH</sequence>
<evidence type="ECO:0000256" key="2">
    <source>
        <dbReference type="ARBA" id="ARBA00022737"/>
    </source>
</evidence>
<dbReference type="SMART" id="SM00369">
    <property type="entry name" value="LRR_TYP"/>
    <property type="match status" value="26"/>
</dbReference>
<keyword evidence="1" id="KW-0433">Leucine-rich repeat</keyword>